<dbReference type="EMBL" id="JACHWU010000002">
    <property type="protein sequence ID" value="MBB3051110.1"/>
    <property type="molecule type" value="Genomic_DNA"/>
</dbReference>
<evidence type="ECO:0000313" key="3">
    <source>
        <dbReference type="Proteomes" id="UP000550714"/>
    </source>
</evidence>
<dbReference type="InterPro" id="IPR036890">
    <property type="entry name" value="HATPase_C_sf"/>
</dbReference>
<evidence type="ECO:0000256" key="1">
    <source>
        <dbReference type="SAM" id="MobiDB-lite"/>
    </source>
</evidence>
<name>A0A839S229_9PSEU</name>
<organism evidence="2 3">
    <name type="scientific">Prauserella isguenensis</name>
    <dbReference type="NCBI Taxonomy" id="1470180"/>
    <lineage>
        <taxon>Bacteria</taxon>
        <taxon>Bacillati</taxon>
        <taxon>Actinomycetota</taxon>
        <taxon>Actinomycetes</taxon>
        <taxon>Pseudonocardiales</taxon>
        <taxon>Pseudonocardiaceae</taxon>
        <taxon>Prauserella</taxon>
    </lineage>
</organism>
<dbReference type="SUPFAM" id="SSF55874">
    <property type="entry name" value="ATPase domain of HSP90 chaperone/DNA topoisomerase II/histidine kinase"/>
    <property type="match status" value="1"/>
</dbReference>
<evidence type="ECO:0008006" key="4">
    <source>
        <dbReference type="Google" id="ProtNLM"/>
    </source>
</evidence>
<accession>A0A839S229</accession>
<protein>
    <recommendedName>
        <fullName evidence="4">Histidine kinase/HSP90-like ATPase domain-containing protein</fullName>
    </recommendedName>
</protein>
<proteinExistence type="predicted"/>
<keyword evidence="3" id="KW-1185">Reference proteome</keyword>
<feature type="region of interest" description="Disordered" evidence="1">
    <location>
        <begin position="125"/>
        <end position="157"/>
    </location>
</feature>
<dbReference type="RefSeq" id="WP_183652408.1">
    <property type="nucleotide sequence ID" value="NZ_JACHWU010000002.1"/>
</dbReference>
<dbReference type="Proteomes" id="UP000550714">
    <property type="component" value="Unassembled WGS sequence"/>
</dbReference>
<dbReference type="AlphaFoldDB" id="A0A839S229"/>
<dbReference type="Gene3D" id="3.30.565.10">
    <property type="entry name" value="Histidine kinase-like ATPase, C-terminal domain"/>
    <property type="match status" value="1"/>
</dbReference>
<evidence type="ECO:0000313" key="2">
    <source>
        <dbReference type="EMBL" id="MBB3051110.1"/>
    </source>
</evidence>
<gene>
    <name evidence="2" type="ORF">FHS23_002133</name>
</gene>
<reference evidence="2 3" key="1">
    <citation type="submission" date="2020-08" db="EMBL/GenBank/DDBJ databases">
        <title>Genomic Encyclopedia of Type Strains, Phase III (KMG-III): the genomes of soil and plant-associated and newly described type strains.</title>
        <authorList>
            <person name="Whitman W."/>
        </authorList>
    </citation>
    <scope>NUCLEOTIDE SEQUENCE [LARGE SCALE GENOMIC DNA]</scope>
    <source>
        <strain evidence="2 3">CECT 8577</strain>
    </source>
</reference>
<comment type="caution">
    <text evidence="2">The sequence shown here is derived from an EMBL/GenBank/DDBJ whole genome shotgun (WGS) entry which is preliminary data.</text>
</comment>
<sequence>MSSHTAQVDDIRLVAMRSALNCASMFVEFSLTEWQLPMLRDTTSEAARALVQNVLDHADDKNPGFVNVRLRLKGDCLVIEVEDDQLARAHDDAPVIEGRRTGAVPVQGRGKLVWCEVPLPPGISATQVRLPHRGERRNLPPEAAPAPAEQPQSVDPALADRVLVGLKNREW</sequence>